<protein>
    <submittedName>
        <fullName evidence="1">Uncharacterized protein</fullName>
    </submittedName>
</protein>
<evidence type="ECO:0000313" key="1">
    <source>
        <dbReference type="EMBL" id="KOF71557.1"/>
    </source>
</evidence>
<dbReference type="AlphaFoldDB" id="A0A0L8G3F4"/>
<accession>A0A0L8G3F4</accession>
<sequence length="80" mass="9430">MKSFLLHKFPVQQATQEVPLVHLLHVKVLFFRASKHFRYVLQDFSKFSVTPFIDNLRRHTGCNNKIINETSKDDCINNPM</sequence>
<gene>
    <name evidence="1" type="ORF">OCBIM_22000910mg</name>
</gene>
<proteinExistence type="predicted"/>
<name>A0A0L8G3F4_OCTBM</name>
<reference evidence="1" key="1">
    <citation type="submission" date="2015-07" db="EMBL/GenBank/DDBJ databases">
        <title>MeaNS - Measles Nucleotide Surveillance Program.</title>
        <authorList>
            <person name="Tran T."/>
            <person name="Druce J."/>
        </authorList>
    </citation>
    <scope>NUCLEOTIDE SEQUENCE</scope>
    <source>
        <strain evidence="1">UCB-OBI-ISO-001</strain>
        <tissue evidence="1">Gonad</tissue>
    </source>
</reference>
<dbReference type="EMBL" id="KQ424108">
    <property type="protein sequence ID" value="KOF71557.1"/>
    <property type="molecule type" value="Genomic_DNA"/>
</dbReference>
<organism evidence="1">
    <name type="scientific">Octopus bimaculoides</name>
    <name type="common">California two-spotted octopus</name>
    <dbReference type="NCBI Taxonomy" id="37653"/>
    <lineage>
        <taxon>Eukaryota</taxon>
        <taxon>Metazoa</taxon>
        <taxon>Spiralia</taxon>
        <taxon>Lophotrochozoa</taxon>
        <taxon>Mollusca</taxon>
        <taxon>Cephalopoda</taxon>
        <taxon>Coleoidea</taxon>
        <taxon>Octopodiformes</taxon>
        <taxon>Octopoda</taxon>
        <taxon>Incirrata</taxon>
        <taxon>Octopodidae</taxon>
        <taxon>Octopus</taxon>
    </lineage>
</organism>